<gene>
    <name evidence="1" type="ORF">S01H1_05319</name>
</gene>
<comment type="caution">
    <text evidence="1">The sequence shown here is derived from an EMBL/GenBank/DDBJ whole genome shotgun (WGS) entry which is preliminary data.</text>
</comment>
<protein>
    <recommendedName>
        <fullName evidence="2">ATP-binding protein</fullName>
    </recommendedName>
</protein>
<evidence type="ECO:0008006" key="2">
    <source>
        <dbReference type="Google" id="ProtNLM"/>
    </source>
</evidence>
<dbReference type="Pfam" id="PF13479">
    <property type="entry name" value="AAA_24"/>
    <property type="match status" value="1"/>
</dbReference>
<evidence type="ECO:0000313" key="1">
    <source>
        <dbReference type="EMBL" id="GAF72589.1"/>
    </source>
</evidence>
<dbReference type="EMBL" id="BARS01002774">
    <property type="protein sequence ID" value="GAF72589.1"/>
    <property type="molecule type" value="Genomic_DNA"/>
</dbReference>
<sequence length="291" mass="32574">MTIKKPKSALQKPAKLIPAPPVSIAPAKKFKVESWETTGQGKRIIVYGDTGIGKSSLAQLAPKPVWLGLDDGAGELRHPTTGEKPKRIPGIETFADVRAALQDVSLFDPHETIVTDHTTLLQDWAESHVVATIPTEKGTKVKNLIGYGYNKGYKHLYNVMKGPLQDCDELIRRGKNVILIAQAGLHNVPNPGGEDYLRAGLRLHVDKTWNIEALYCEWADYVLRVDYYNAFVKDKRVSGSTDRAVFVQPELHFRAKTRTPWYDEDGSLISVLSFETLADDTVWTYIFNEKD</sequence>
<organism evidence="1">
    <name type="scientific">marine sediment metagenome</name>
    <dbReference type="NCBI Taxonomy" id="412755"/>
    <lineage>
        <taxon>unclassified sequences</taxon>
        <taxon>metagenomes</taxon>
        <taxon>ecological metagenomes</taxon>
    </lineage>
</organism>
<name>X0RUT2_9ZZZZ</name>
<proteinExistence type="predicted"/>
<reference evidence="1" key="1">
    <citation type="journal article" date="2014" name="Front. Microbiol.">
        <title>High frequency of phylogenetically diverse reductive dehalogenase-homologous genes in deep subseafloor sedimentary metagenomes.</title>
        <authorList>
            <person name="Kawai M."/>
            <person name="Futagami T."/>
            <person name="Toyoda A."/>
            <person name="Takaki Y."/>
            <person name="Nishi S."/>
            <person name="Hori S."/>
            <person name="Arai W."/>
            <person name="Tsubouchi T."/>
            <person name="Morono Y."/>
            <person name="Uchiyama I."/>
            <person name="Ito T."/>
            <person name="Fujiyama A."/>
            <person name="Inagaki F."/>
            <person name="Takami H."/>
        </authorList>
    </citation>
    <scope>NUCLEOTIDE SEQUENCE</scope>
    <source>
        <strain evidence="1">Expedition CK06-06</strain>
    </source>
</reference>
<dbReference type="AlphaFoldDB" id="X0RUT2"/>
<accession>X0RUT2</accession>